<proteinExistence type="predicted"/>
<evidence type="ECO:0000256" key="1">
    <source>
        <dbReference type="SAM" id="MobiDB-lite"/>
    </source>
</evidence>
<evidence type="ECO:0000313" key="3">
    <source>
        <dbReference type="Proteomes" id="UP000283872"/>
    </source>
</evidence>
<feature type="region of interest" description="Disordered" evidence="1">
    <location>
        <begin position="37"/>
        <end position="56"/>
    </location>
</feature>
<comment type="caution">
    <text evidence="2">The sequence shown here is derived from an EMBL/GenBank/DDBJ whole genome shotgun (WGS) entry which is preliminary data.</text>
</comment>
<accession>A0A3E5E928</accession>
<reference evidence="2 3" key="1">
    <citation type="submission" date="2018-08" db="EMBL/GenBank/DDBJ databases">
        <title>A genome reference for cultivated species of the human gut microbiota.</title>
        <authorList>
            <person name="Zou Y."/>
            <person name="Xue W."/>
            <person name="Luo G."/>
        </authorList>
    </citation>
    <scope>NUCLEOTIDE SEQUENCE [LARGE SCALE GENOMIC DNA]</scope>
    <source>
        <strain evidence="2 3">AF24-12</strain>
    </source>
</reference>
<feature type="compositionally biased region" description="Basic and acidic residues" evidence="1">
    <location>
        <begin position="40"/>
        <end position="51"/>
    </location>
</feature>
<organism evidence="2 3">
    <name type="scientific">Segatella copri</name>
    <dbReference type="NCBI Taxonomy" id="165179"/>
    <lineage>
        <taxon>Bacteria</taxon>
        <taxon>Pseudomonadati</taxon>
        <taxon>Bacteroidota</taxon>
        <taxon>Bacteroidia</taxon>
        <taxon>Bacteroidales</taxon>
        <taxon>Prevotellaceae</taxon>
        <taxon>Segatella</taxon>
    </lineage>
</organism>
<gene>
    <name evidence="2" type="ORF">DWY11_04010</name>
</gene>
<dbReference type="EMBL" id="QRVA01000006">
    <property type="protein sequence ID" value="RGS17953.1"/>
    <property type="molecule type" value="Genomic_DNA"/>
</dbReference>
<evidence type="ECO:0000313" key="2">
    <source>
        <dbReference type="EMBL" id="RGS17953.1"/>
    </source>
</evidence>
<sequence length="196" mass="23467">MCPQTSESPRASIQTLQMIITCNMGLKRKTPLKRTPIKKTPWDKAKKEQEKKKAKAGLSKPALIKRLDRWFSLYIRLRDVNDEGVFQCPTCRRILPFSKGDASHYWGRIHMATRFDPDNVTIECQYDNRFNSSHLIYLGKYLEKKLGPKKMELLEWKHRQVKNWSLFELQELIEFYKKEVERLKKEKHYDEWSKSM</sequence>
<dbReference type="InterPro" id="IPR008713">
    <property type="entry name" value="Phage_lambda_NinG"/>
</dbReference>
<name>A0A3E5E928_9BACT</name>
<dbReference type="Proteomes" id="UP000283872">
    <property type="component" value="Unassembled WGS sequence"/>
</dbReference>
<protein>
    <submittedName>
        <fullName evidence="2">Recombinase</fullName>
    </submittedName>
</protein>
<dbReference type="AlphaFoldDB" id="A0A3E5E928"/>
<dbReference type="Pfam" id="PF05766">
    <property type="entry name" value="NinG"/>
    <property type="match status" value="1"/>
</dbReference>